<dbReference type="InterPro" id="IPR007024">
    <property type="entry name" value="BLUF_domain"/>
</dbReference>
<accession>A0A2S0N9C9</accession>
<keyword evidence="3" id="KW-1185">Reference proteome</keyword>
<dbReference type="SUPFAM" id="SSF54975">
    <property type="entry name" value="Acylphosphatase/BLUF domain-like"/>
    <property type="match status" value="1"/>
</dbReference>
<dbReference type="GO" id="GO:0071949">
    <property type="term" value="F:FAD binding"/>
    <property type="evidence" value="ECO:0007669"/>
    <property type="project" value="InterPro"/>
</dbReference>
<evidence type="ECO:0000259" key="1">
    <source>
        <dbReference type="PROSITE" id="PS50925"/>
    </source>
</evidence>
<dbReference type="InterPro" id="IPR036046">
    <property type="entry name" value="Acylphosphatase-like_dom_sf"/>
</dbReference>
<dbReference type="EMBL" id="CP027668">
    <property type="protein sequence ID" value="AVO44748.1"/>
    <property type="molecule type" value="Genomic_DNA"/>
</dbReference>
<name>A0A2S0N9C9_9HYPH</name>
<dbReference type="Pfam" id="PF04940">
    <property type="entry name" value="BLUF"/>
    <property type="match status" value="1"/>
</dbReference>
<dbReference type="Proteomes" id="UP000237889">
    <property type="component" value="Chromosome"/>
</dbReference>
<evidence type="ECO:0000313" key="2">
    <source>
        <dbReference type="EMBL" id="AVO44748.1"/>
    </source>
</evidence>
<reference evidence="2 3" key="1">
    <citation type="submission" date="2018-03" db="EMBL/GenBank/DDBJ databases">
        <title>Genome sequencing of Phreatobacter sp.</title>
        <authorList>
            <person name="Kim S.-J."/>
            <person name="Heo J."/>
            <person name="Kwon S.-W."/>
        </authorList>
    </citation>
    <scope>NUCLEOTIDE SEQUENCE [LARGE SCALE GENOMIC DNA]</scope>
    <source>
        <strain evidence="2 3">S-12</strain>
    </source>
</reference>
<dbReference type="Gene3D" id="3.30.70.100">
    <property type="match status" value="1"/>
</dbReference>
<evidence type="ECO:0000313" key="3">
    <source>
        <dbReference type="Proteomes" id="UP000237889"/>
    </source>
</evidence>
<dbReference type="OrthoDB" id="196105at2"/>
<proteinExistence type="predicted"/>
<dbReference type="RefSeq" id="WP_106748089.1">
    <property type="nucleotide sequence ID" value="NZ_CP027668.1"/>
</dbReference>
<sequence>MDRTTDTRDPRMSDTTDLMRLTYFSRHDLPCDADGFNPAFTAIEQVAVPRNGDIGVTGFLICARAWFAQVIEGPAASIEQLYAEIEGDPRHHSLQVVEHIAAERRLFPDWHMAIGHASPQAGMVFATLDFSEVEAPHGRQPRDFHDLATDLAALKRLTD</sequence>
<protein>
    <recommendedName>
        <fullName evidence="1">BLUF domain-containing protein</fullName>
    </recommendedName>
</protein>
<dbReference type="KEGG" id="phr:C6569_06570"/>
<feature type="domain" description="BLUF" evidence="1">
    <location>
        <begin position="18"/>
        <end position="113"/>
    </location>
</feature>
<dbReference type="GO" id="GO:0009882">
    <property type="term" value="F:blue light photoreceptor activity"/>
    <property type="evidence" value="ECO:0007669"/>
    <property type="project" value="InterPro"/>
</dbReference>
<dbReference type="PROSITE" id="PS50925">
    <property type="entry name" value="BLUF"/>
    <property type="match status" value="1"/>
</dbReference>
<gene>
    <name evidence="2" type="ORF">C6569_06570</name>
</gene>
<dbReference type="AlphaFoldDB" id="A0A2S0N9C9"/>
<organism evidence="2 3">
    <name type="scientific">Phreatobacter cathodiphilus</name>
    <dbReference type="NCBI Taxonomy" id="1868589"/>
    <lineage>
        <taxon>Bacteria</taxon>
        <taxon>Pseudomonadati</taxon>
        <taxon>Pseudomonadota</taxon>
        <taxon>Alphaproteobacteria</taxon>
        <taxon>Hyphomicrobiales</taxon>
        <taxon>Phreatobacteraceae</taxon>
        <taxon>Phreatobacter</taxon>
    </lineage>
</organism>
<dbReference type="SMART" id="SM01034">
    <property type="entry name" value="BLUF"/>
    <property type="match status" value="1"/>
</dbReference>